<dbReference type="PIRSF" id="PIRSF001439">
    <property type="entry name" value="CryM"/>
    <property type="match status" value="1"/>
</dbReference>
<comment type="caution">
    <text evidence="1">The sequence shown here is derived from an EMBL/GenBank/DDBJ whole genome shotgun (WGS) entry which is preliminary data.</text>
</comment>
<keyword evidence="2" id="KW-1185">Reference proteome</keyword>
<dbReference type="Proteomes" id="UP001589836">
    <property type="component" value="Unassembled WGS sequence"/>
</dbReference>
<reference evidence="1 2" key="1">
    <citation type="submission" date="2024-09" db="EMBL/GenBank/DDBJ databases">
        <authorList>
            <person name="Sun Q."/>
            <person name="Mori K."/>
        </authorList>
    </citation>
    <scope>NUCLEOTIDE SEQUENCE [LARGE SCALE GENOMIC DNA]</scope>
    <source>
        <strain evidence="1 2">NCAIM B.02529</strain>
    </source>
</reference>
<proteinExistence type="predicted"/>
<dbReference type="InterPro" id="IPR023401">
    <property type="entry name" value="ODC_N"/>
</dbReference>
<protein>
    <submittedName>
        <fullName evidence="1">Ornithine cyclodeaminase family protein</fullName>
    </submittedName>
</protein>
<dbReference type="PANTHER" id="PTHR13812">
    <property type="entry name" value="KETIMINE REDUCTASE MU-CRYSTALLIN"/>
    <property type="match status" value="1"/>
</dbReference>
<evidence type="ECO:0000313" key="2">
    <source>
        <dbReference type="Proteomes" id="UP001589836"/>
    </source>
</evidence>
<dbReference type="Pfam" id="PF02423">
    <property type="entry name" value="OCD_Mu_crystall"/>
    <property type="match status" value="1"/>
</dbReference>
<dbReference type="Gene3D" id="3.30.1780.10">
    <property type="entry name" value="ornithine cyclodeaminase, domain 1"/>
    <property type="match status" value="1"/>
</dbReference>
<dbReference type="InterPro" id="IPR036291">
    <property type="entry name" value="NAD(P)-bd_dom_sf"/>
</dbReference>
<dbReference type="PANTHER" id="PTHR13812:SF19">
    <property type="entry name" value="KETIMINE REDUCTASE MU-CRYSTALLIN"/>
    <property type="match status" value="1"/>
</dbReference>
<dbReference type="SUPFAM" id="SSF51735">
    <property type="entry name" value="NAD(P)-binding Rossmann-fold domains"/>
    <property type="match status" value="1"/>
</dbReference>
<evidence type="ECO:0000313" key="1">
    <source>
        <dbReference type="EMBL" id="MFC0524377.1"/>
    </source>
</evidence>
<gene>
    <name evidence="1" type="ORF">ACFFGV_12450</name>
</gene>
<organism evidence="1 2">
    <name type="scientific">Pontibacillus salicampi</name>
    <dbReference type="NCBI Taxonomy" id="1449801"/>
    <lineage>
        <taxon>Bacteria</taxon>
        <taxon>Bacillati</taxon>
        <taxon>Bacillota</taxon>
        <taxon>Bacilli</taxon>
        <taxon>Bacillales</taxon>
        <taxon>Bacillaceae</taxon>
        <taxon>Pontibacillus</taxon>
    </lineage>
</organism>
<dbReference type="InterPro" id="IPR003462">
    <property type="entry name" value="ODC_Mu_crystall"/>
</dbReference>
<sequence length="307" mass="34537">MNYLTEDITNYLSVKDVMEEYERFHQDKEKEGMINPDRMHVEDEKRTALLMPAFYDNYYSVKIAGVSPDNSQWNKPMVNTVIVLYKRDTMEPVLTFDGNQMTGIRTAAIGGLGMKYLSPLNATVLGLIGTGVQAWTHLEAAMAVRDITEVYVYSRTTEKLELFQQQVQDKYPQLTVHTASVDEVVEKADILVTVTGSSSPVLPEISPAAWGAKHITAVGSFRPDMQEIPDSILQNVPHIYMDQPAALHESGDMIRAKELRPTDTFDTLDTIVQSGKQPTNNVSLFKCVGSSIYDLLATKKLYERLYE</sequence>
<dbReference type="EMBL" id="JBHLTP010000011">
    <property type="protein sequence ID" value="MFC0524377.1"/>
    <property type="molecule type" value="Genomic_DNA"/>
</dbReference>
<name>A0ABV6LPR2_9BACI</name>
<dbReference type="Gene3D" id="3.40.50.720">
    <property type="entry name" value="NAD(P)-binding Rossmann-like Domain"/>
    <property type="match status" value="1"/>
</dbReference>
<dbReference type="RefSeq" id="WP_377348293.1">
    <property type="nucleotide sequence ID" value="NZ_JBHLTP010000011.1"/>
</dbReference>
<accession>A0ABV6LPR2</accession>